<dbReference type="PANTHER" id="PTHR44688:SF16">
    <property type="entry name" value="DNA-BINDING TRANSCRIPTIONAL ACTIVATOR DEVR_DOSR"/>
    <property type="match status" value="1"/>
</dbReference>
<comment type="caution">
    <text evidence="5">The sequence shown here is derived from an EMBL/GenBank/DDBJ whole genome shotgun (WGS) entry which is preliminary data.</text>
</comment>
<evidence type="ECO:0000256" key="1">
    <source>
        <dbReference type="ARBA" id="ARBA00023015"/>
    </source>
</evidence>
<evidence type="ECO:0000313" key="6">
    <source>
        <dbReference type="Proteomes" id="UP001222770"/>
    </source>
</evidence>
<evidence type="ECO:0000313" key="5">
    <source>
        <dbReference type="EMBL" id="MDF8333552.1"/>
    </source>
</evidence>
<dbReference type="PANTHER" id="PTHR44688">
    <property type="entry name" value="DNA-BINDING TRANSCRIPTIONAL ACTIVATOR DEVR_DOSR"/>
    <property type="match status" value="1"/>
</dbReference>
<dbReference type="PRINTS" id="PR00038">
    <property type="entry name" value="HTHLUXR"/>
</dbReference>
<dbReference type="RefSeq" id="WP_277277359.1">
    <property type="nucleotide sequence ID" value="NZ_JAROCY010000008.1"/>
</dbReference>
<dbReference type="SUPFAM" id="SSF46894">
    <property type="entry name" value="C-terminal effector domain of the bipartite response regulators"/>
    <property type="match status" value="1"/>
</dbReference>
<evidence type="ECO:0000256" key="2">
    <source>
        <dbReference type="ARBA" id="ARBA00023125"/>
    </source>
</evidence>
<dbReference type="Proteomes" id="UP001222770">
    <property type="component" value="Unassembled WGS sequence"/>
</dbReference>
<feature type="domain" description="HTH luxR-type" evidence="4">
    <location>
        <begin position="303"/>
        <end position="368"/>
    </location>
</feature>
<organism evidence="5 6">
    <name type="scientific">Novosphingobium cyanobacteriorum</name>
    <dbReference type="NCBI Taxonomy" id="3024215"/>
    <lineage>
        <taxon>Bacteria</taxon>
        <taxon>Pseudomonadati</taxon>
        <taxon>Pseudomonadota</taxon>
        <taxon>Alphaproteobacteria</taxon>
        <taxon>Sphingomonadales</taxon>
        <taxon>Sphingomonadaceae</taxon>
        <taxon>Novosphingobium</taxon>
    </lineage>
</organism>
<dbReference type="PROSITE" id="PS50043">
    <property type="entry name" value="HTH_LUXR_2"/>
    <property type="match status" value="1"/>
</dbReference>
<dbReference type="InterPro" id="IPR036388">
    <property type="entry name" value="WH-like_DNA-bd_sf"/>
</dbReference>
<keyword evidence="2" id="KW-0238">DNA-binding</keyword>
<dbReference type="CDD" id="cd06170">
    <property type="entry name" value="LuxR_C_like"/>
    <property type="match status" value="1"/>
</dbReference>
<gene>
    <name evidence="5" type="ORF">POM99_10095</name>
</gene>
<sequence length="369" mass="39049">MTLDTADLARLAQEMVDLAVGHGDWNGALDRLNVTLGADAATIELADLRTGAVAPLGHGLDRAALAEYTDRIFAINPRVKRPDIQPLAVYSQRHIPADVAAVAGEFDDWISRHRLCPHWLGSVILADAGLVAFTSLQASADRGAFALETEAALAMVLPALTACLQVERALGRRGIDAAALEQGLGGDGVQHHCLVDAAGHVAHASPGFLAMAQRNGAIDIIGGRVVAQREADRKALEAMLAAMLAGNLVAPPPLRIAPIVPGKGVLLRAVRLNEARSLFDRIRPRVLLLATDLDAPARGVEAALRAGWGLTAREAELCQLLGEGQPLAAAAARMGVTEQTARTHLKNAFRRLEIERQTDLVRLVARIGG</sequence>
<name>A0ABT6CIB0_9SPHN</name>
<accession>A0ABT6CIB0</accession>
<dbReference type="InterPro" id="IPR000792">
    <property type="entry name" value="Tscrpt_reg_LuxR_C"/>
</dbReference>
<protein>
    <submittedName>
        <fullName evidence="5">Helix-turn-helix transcriptional regulator</fullName>
    </submittedName>
</protein>
<dbReference type="Pfam" id="PF00196">
    <property type="entry name" value="GerE"/>
    <property type="match status" value="1"/>
</dbReference>
<dbReference type="SMART" id="SM00421">
    <property type="entry name" value="HTH_LUXR"/>
    <property type="match status" value="1"/>
</dbReference>
<keyword evidence="1" id="KW-0805">Transcription regulation</keyword>
<proteinExistence type="predicted"/>
<dbReference type="EMBL" id="JAROCY010000008">
    <property type="protein sequence ID" value="MDF8333552.1"/>
    <property type="molecule type" value="Genomic_DNA"/>
</dbReference>
<evidence type="ECO:0000256" key="3">
    <source>
        <dbReference type="ARBA" id="ARBA00023163"/>
    </source>
</evidence>
<keyword evidence="3" id="KW-0804">Transcription</keyword>
<dbReference type="InterPro" id="IPR016032">
    <property type="entry name" value="Sig_transdc_resp-reg_C-effctor"/>
</dbReference>
<dbReference type="Gene3D" id="1.10.10.10">
    <property type="entry name" value="Winged helix-like DNA-binding domain superfamily/Winged helix DNA-binding domain"/>
    <property type="match status" value="1"/>
</dbReference>
<reference evidence="5 6" key="1">
    <citation type="submission" date="2023-03" db="EMBL/GenBank/DDBJ databases">
        <title>Novosphingobium cyanobacteriorum sp. nov., isolated from a eutrophic reservoir during the Microcystis bloom period.</title>
        <authorList>
            <person name="Kang M."/>
            <person name="Le V."/>
            <person name="Ko S.-R."/>
            <person name="Lee S.-A."/>
            <person name="Ahn C.-Y."/>
        </authorList>
    </citation>
    <scope>NUCLEOTIDE SEQUENCE [LARGE SCALE GENOMIC DNA]</scope>
    <source>
        <strain evidence="5 6">HBC54</strain>
    </source>
</reference>
<evidence type="ECO:0000259" key="4">
    <source>
        <dbReference type="PROSITE" id="PS50043"/>
    </source>
</evidence>
<keyword evidence="6" id="KW-1185">Reference proteome</keyword>